<evidence type="ECO:0000256" key="2">
    <source>
        <dbReference type="ARBA" id="ARBA00024200"/>
    </source>
</evidence>
<proteinExistence type="inferred from homology"/>
<evidence type="ECO:0000256" key="1">
    <source>
        <dbReference type="ARBA" id="ARBA00022741"/>
    </source>
</evidence>
<dbReference type="Gene3D" id="3.10.20.30">
    <property type="match status" value="1"/>
</dbReference>
<dbReference type="InterPro" id="IPR016155">
    <property type="entry name" value="Mopterin_synth/thiamin_S_b"/>
</dbReference>
<dbReference type="EMBL" id="WOWS01000004">
    <property type="protein sequence ID" value="MUU79143.1"/>
    <property type="molecule type" value="Genomic_DNA"/>
</dbReference>
<dbReference type="PANTHER" id="PTHR33359">
    <property type="entry name" value="MOLYBDOPTERIN SYNTHASE SULFUR CARRIER SUBUNIT"/>
    <property type="match status" value="1"/>
</dbReference>
<dbReference type="SUPFAM" id="SSF54285">
    <property type="entry name" value="MoaD/ThiS"/>
    <property type="match status" value="1"/>
</dbReference>
<keyword evidence="5" id="KW-1185">Reference proteome</keyword>
<dbReference type="InterPro" id="IPR012675">
    <property type="entry name" value="Beta-grasp_dom_sf"/>
</dbReference>
<reference evidence="4 5" key="1">
    <citation type="submission" date="2019-12" db="EMBL/GenBank/DDBJ databases">
        <authorList>
            <person name="Li J."/>
        </authorList>
    </citation>
    <scope>NUCLEOTIDE SEQUENCE [LARGE SCALE GENOMIC DNA]</scope>
    <source>
        <strain evidence="4 5">HL2-2</strain>
    </source>
</reference>
<comment type="similarity">
    <text evidence="2">Belongs to the MoaD family.</text>
</comment>
<accession>A0A6L6UA52</accession>
<dbReference type="Proteomes" id="UP000478208">
    <property type="component" value="Unassembled WGS sequence"/>
</dbReference>
<evidence type="ECO:0000256" key="3">
    <source>
        <dbReference type="ARBA" id="ARBA00024247"/>
    </source>
</evidence>
<dbReference type="CDD" id="cd00754">
    <property type="entry name" value="Ubl_MoaD"/>
    <property type="match status" value="1"/>
</dbReference>
<keyword evidence="1" id="KW-0547">Nucleotide-binding</keyword>
<dbReference type="PANTHER" id="PTHR33359:SF1">
    <property type="entry name" value="MOLYBDOPTERIN SYNTHASE SULFUR CARRIER SUBUNIT"/>
    <property type="match status" value="1"/>
</dbReference>
<dbReference type="Pfam" id="PF02597">
    <property type="entry name" value="ThiS"/>
    <property type="match status" value="1"/>
</dbReference>
<dbReference type="AlphaFoldDB" id="A0A6L6UA52"/>
<dbReference type="InterPro" id="IPR003749">
    <property type="entry name" value="ThiS/MoaD-like"/>
</dbReference>
<name>A0A6L6UA52_9FLAO</name>
<dbReference type="GO" id="GO:0000166">
    <property type="term" value="F:nucleotide binding"/>
    <property type="evidence" value="ECO:0007669"/>
    <property type="project" value="UniProtKB-KW"/>
</dbReference>
<evidence type="ECO:0000313" key="4">
    <source>
        <dbReference type="EMBL" id="MUU79143.1"/>
    </source>
</evidence>
<organism evidence="4 5">
    <name type="scientific">Winogradskyella endarachnes</name>
    <dbReference type="NCBI Taxonomy" id="2681965"/>
    <lineage>
        <taxon>Bacteria</taxon>
        <taxon>Pseudomonadati</taxon>
        <taxon>Bacteroidota</taxon>
        <taxon>Flavobacteriia</taxon>
        <taxon>Flavobacteriales</taxon>
        <taxon>Flavobacteriaceae</taxon>
        <taxon>Winogradskyella</taxon>
    </lineage>
</organism>
<dbReference type="GO" id="GO:0006777">
    <property type="term" value="P:Mo-molybdopterin cofactor biosynthetic process"/>
    <property type="evidence" value="ECO:0007669"/>
    <property type="project" value="InterPro"/>
</dbReference>
<sequence length="78" mass="8573">MAVIKYFGAIAEVTNCNEEQIEVSDLKVSDCLELLNEKYNLNTIDVSVALNQNLVDRESTIKLSDNDEIALLPPFAGG</sequence>
<gene>
    <name evidence="4" type="ORF">GN138_11860</name>
</gene>
<protein>
    <recommendedName>
        <fullName evidence="3">Molybdopterin synthase sulfur carrier subunit</fullName>
    </recommendedName>
</protein>
<dbReference type="InterPro" id="IPR044672">
    <property type="entry name" value="MOCS2A"/>
</dbReference>
<dbReference type="GO" id="GO:1990133">
    <property type="term" value="C:molybdopterin adenylyltransferase complex"/>
    <property type="evidence" value="ECO:0007669"/>
    <property type="project" value="TreeGrafter"/>
</dbReference>
<comment type="caution">
    <text evidence="4">The sequence shown here is derived from an EMBL/GenBank/DDBJ whole genome shotgun (WGS) entry which is preliminary data.</text>
</comment>
<evidence type="ECO:0000313" key="5">
    <source>
        <dbReference type="Proteomes" id="UP000478208"/>
    </source>
</evidence>
<dbReference type="RefSeq" id="WP_157364214.1">
    <property type="nucleotide sequence ID" value="NZ_WOWS01000004.1"/>
</dbReference>